<dbReference type="RefSeq" id="WP_350344782.1">
    <property type="nucleotide sequence ID" value="NZ_CP158367.1"/>
</dbReference>
<proteinExistence type="predicted"/>
<accession>A0AAU7VPC9</accession>
<gene>
    <name evidence="1" type="ORF">PRVXT_001222</name>
</gene>
<protein>
    <submittedName>
        <fullName evidence="1">Uncharacterized protein</fullName>
    </submittedName>
</protein>
<reference evidence="1" key="2">
    <citation type="submission" date="2024-06" db="EMBL/GenBank/DDBJ databases">
        <authorList>
            <person name="Petrova K.O."/>
            <person name="Toshchakov S.V."/>
            <person name="Boltjanskaja Y.V."/>
            <person name="Kevbrin V."/>
        </authorList>
    </citation>
    <scope>NUCLEOTIDE SEQUENCE</scope>
    <source>
        <strain evidence="1">Z-910T</strain>
    </source>
</reference>
<organism evidence="1">
    <name type="scientific">Proteinivorax tanatarense</name>
    <dbReference type="NCBI Taxonomy" id="1260629"/>
    <lineage>
        <taxon>Bacteria</taxon>
        <taxon>Bacillati</taxon>
        <taxon>Bacillota</taxon>
        <taxon>Clostridia</taxon>
        <taxon>Eubacteriales</taxon>
        <taxon>Proteinivoracaceae</taxon>
        <taxon>Proteinivorax</taxon>
    </lineage>
</organism>
<sequence>MKNVVAGIREAEVTFVLTLPIKIGAKKEFNKFSRIKNLRKITKF</sequence>
<evidence type="ECO:0000313" key="1">
    <source>
        <dbReference type="EMBL" id="XBX76047.1"/>
    </source>
</evidence>
<dbReference type="EMBL" id="CP158367">
    <property type="protein sequence ID" value="XBX76047.1"/>
    <property type="molecule type" value="Genomic_DNA"/>
</dbReference>
<reference evidence="1" key="1">
    <citation type="journal article" date="2013" name="Extremophiles">
        <title>Proteinivorax tanatarense gen. nov., sp. nov., an anaerobic, haloalkaliphilic, proteolytic bacterium isolated from a decaying algal bloom, and proposal of Proteinivoraceae fam. nov.</title>
        <authorList>
            <person name="Kevbrin V."/>
            <person name="Boltyanskaya Y."/>
            <person name="Zhilina T."/>
            <person name="Kolganova T."/>
            <person name="Lavrentjeva E."/>
            <person name="Kuznetsov B."/>
        </authorList>
    </citation>
    <scope>NUCLEOTIDE SEQUENCE</scope>
    <source>
        <strain evidence="1">Z-910T</strain>
    </source>
</reference>
<name>A0AAU7VPC9_9FIRM</name>
<dbReference type="AlphaFoldDB" id="A0AAU7VPC9"/>